<dbReference type="InterPro" id="IPR013830">
    <property type="entry name" value="SGNH_hydro"/>
</dbReference>
<keyword evidence="5" id="KW-1185">Reference proteome</keyword>
<sequence length="272" mass="29688">MARSKLRILCLGDSLTAGYSSLGAVYKPYSEQMVKLLRAALPDVEIEAVEDGVPGQTTAGFLGRLDPHFGPGKPSYDWTILLGGTNDLGYNHTAEAIFANLAKCWDVAQAHGSKVLVLTVPEVGVRGGPAMQRIHAQRDELNRLIRNAQGGNIFVHDHHAAVPFWAMSEKDRQLYWDDNVHLTPSGYDLMGQKIAARFLQVLHQDGNPSGGPQTAKAEDEEQTAATTAAATSSSRRTRSKVFKDDNLVFEEESGDSSRLGQGYVVVRKKDLE</sequence>
<reference evidence="4" key="5">
    <citation type="submission" date="2015-06" db="UniProtKB">
        <authorList>
            <consortium name="EnsemblFungi"/>
        </authorList>
    </citation>
    <scope>IDENTIFICATION</scope>
    <source>
        <strain evidence="4">ATCC 64411</strain>
    </source>
</reference>
<protein>
    <recommendedName>
        <fullName evidence="2">SGNH hydrolase-type esterase domain-containing protein</fullName>
    </recommendedName>
</protein>
<reference evidence="3" key="3">
    <citation type="submission" date="2011-03" db="EMBL/GenBank/DDBJ databases">
        <title>Annotation of Magnaporthe poae ATCC 64411.</title>
        <authorList>
            <person name="Ma L.-J."/>
            <person name="Dead R."/>
            <person name="Young S.K."/>
            <person name="Zeng Q."/>
            <person name="Gargeya S."/>
            <person name="Fitzgerald M."/>
            <person name="Haas B."/>
            <person name="Abouelleil A."/>
            <person name="Alvarado L."/>
            <person name="Arachchi H.M."/>
            <person name="Berlin A."/>
            <person name="Brown A."/>
            <person name="Chapman S.B."/>
            <person name="Chen Z."/>
            <person name="Dunbar C."/>
            <person name="Freedman E."/>
            <person name="Gearin G."/>
            <person name="Gellesch M."/>
            <person name="Goldberg J."/>
            <person name="Griggs A."/>
            <person name="Gujja S."/>
            <person name="Heiman D."/>
            <person name="Howarth C."/>
            <person name="Larson L."/>
            <person name="Lui A."/>
            <person name="MacDonald P.J.P."/>
            <person name="Mehta T."/>
            <person name="Montmayeur A."/>
            <person name="Murphy C."/>
            <person name="Neiman D."/>
            <person name="Pearson M."/>
            <person name="Priest M."/>
            <person name="Roberts A."/>
            <person name="Saif S."/>
            <person name="Shea T."/>
            <person name="Shenoy N."/>
            <person name="Sisk P."/>
            <person name="Stolte C."/>
            <person name="Sykes S."/>
            <person name="Yandava C."/>
            <person name="Wortman J."/>
            <person name="Nusbaum C."/>
            <person name="Birren B."/>
        </authorList>
    </citation>
    <scope>NUCLEOTIDE SEQUENCE</scope>
    <source>
        <strain evidence="3">ATCC 64411</strain>
    </source>
</reference>
<dbReference type="OMA" id="MGNHIAD"/>
<dbReference type="Gene3D" id="3.40.50.1110">
    <property type="entry name" value="SGNH hydrolase"/>
    <property type="match status" value="1"/>
</dbReference>
<dbReference type="eggNOG" id="ENOG502S78G">
    <property type="taxonomic scope" value="Eukaryota"/>
</dbReference>
<evidence type="ECO:0000256" key="1">
    <source>
        <dbReference type="SAM" id="MobiDB-lite"/>
    </source>
</evidence>
<feature type="region of interest" description="Disordered" evidence="1">
    <location>
        <begin position="204"/>
        <end position="237"/>
    </location>
</feature>
<gene>
    <name evidence="3" type="ORF">MAPG_08246</name>
</gene>
<feature type="compositionally biased region" description="Low complexity" evidence="1">
    <location>
        <begin position="223"/>
        <end position="234"/>
    </location>
</feature>
<dbReference type="GO" id="GO:0004622">
    <property type="term" value="F:phosphatidylcholine lysophospholipase activity"/>
    <property type="evidence" value="ECO:0007669"/>
    <property type="project" value="TreeGrafter"/>
</dbReference>
<accession>A0A0C4E6U9</accession>
<proteinExistence type="predicted"/>
<dbReference type="InterPro" id="IPR036514">
    <property type="entry name" value="SGNH_hydro_sf"/>
</dbReference>
<name>A0A0C4E6U9_MAGP6</name>
<dbReference type="Pfam" id="PF13472">
    <property type="entry name" value="Lipase_GDSL_2"/>
    <property type="match status" value="1"/>
</dbReference>
<dbReference type="PANTHER" id="PTHR30383">
    <property type="entry name" value="THIOESTERASE 1/PROTEASE 1/LYSOPHOSPHOLIPASE L1"/>
    <property type="match status" value="1"/>
</dbReference>
<dbReference type="SUPFAM" id="SSF52266">
    <property type="entry name" value="SGNH hydrolase"/>
    <property type="match status" value="1"/>
</dbReference>
<reference evidence="3" key="1">
    <citation type="submission" date="2010-05" db="EMBL/GenBank/DDBJ databases">
        <title>The Genome Sequence of Magnaporthe poae strain ATCC 64411.</title>
        <authorList>
            <consortium name="The Broad Institute Genome Sequencing Platform"/>
            <consortium name="Broad Institute Genome Sequencing Center for Infectious Disease"/>
            <person name="Ma L.-J."/>
            <person name="Dead R."/>
            <person name="Young S."/>
            <person name="Zeng Q."/>
            <person name="Koehrsen M."/>
            <person name="Alvarado L."/>
            <person name="Berlin A."/>
            <person name="Chapman S.B."/>
            <person name="Chen Z."/>
            <person name="Freedman E."/>
            <person name="Gellesch M."/>
            <person name="Goldberg J."/>
            <person name="Griggs A."/>
            <person name="Gujja S."/>
            <person name="Heilman E.R."/>
            <person name="Heiman D."/>
            <person name="Hepburn T."/>
            <person name="Howarth C."/>
            <person name="Jen D."/>
            <person name="Larson L."/>
            <person name="Mehta T."/>
            <person name="Neiman D."/>
            <person name="Pearson M."/>
            <person name="Roberts A."/>
            <person name="Saif S."/>
            <person name="Shea T."/>
            <person name="Shenoy N."/>
            <person name="Sisk P."/>
            <person name="Stolte C."/>
            <person name="Sykes S."/>
            <person name="Walk T."/>
            <person name="White J."/>
            <person name="Yandava C."/>
            <person name="Haas B."/>
            <person name="Nusbaum C."/>
            <person name="Birren B."/>
        </authorList>
    </citation>
    <scope>NUCLEOTIDE SEQUENCE</scope>
    <source>
        <strain evidence="3">ATCC 64411</strain>
    </source>
</reference>
<dbReference type="EnsemblFungi" id="MAPG_08246T0">
    <property type="protein sequence ID" value="MAPG_08246T0"/>
    <property type="gene ID" value="MAPG_08246"/>
</dbReference>
<dbReference type="InterPro" id="IPR051532">
    <property type="entry name" value="Ester_Hydrolysis_Enzymes"/>
</dbReference>
<dbReference type="OrthoDB" id="408760at2759"/>
<dbReference type="VEuPathDB" id="FungiDB:MAPG_08246"/>
<evidence type="ECO:0000313" key="5">
    <source>
        <dbReference type="Proteomes" id="UP000011715"/>
    </source>
</evidence>
<evidence type="ECO:0000313" key="3">
    <source>
        <dbReference type="EMBL" id="KLU89272.1"/>
    </source>
</evidence>
<evidence type="ECO:0000313" key="4">
    <source>
        <dbReference type="EnsemblFungi" id="MAPG_08246T0"/>
    </source>
</evidence>
<dbReference type="EMBL" id="ADBL01001990">
    <property type="status" value="NOT_ANNOTATED_CDS"/>
    <property type="molecule type" value="Genomic_DNA"/>
</dbReference>
<dbReference type="Proteomes" id="UP000011715">
    <property type="component" value="Unassembled WGS sequence"/>
</dbReference>
<evidence type="ECO:0000259" key="2">
    <source>
        <dbReference type="Pfam" id="PF13472"/>
    </source>
</evidence>
<reference evidence="5" key="2">
    <citation type="submission" date="2010-05" db="EMBL/GenBank/DDBJ databases">
        <title>The genome sequence of Magnaporthe poae strain ATCC 64411.</title>
        <authorList>
            <person name="Ma L.-J."/>
            <person name="Dead R."/>
            <person name="Young S."/>
            <person name="Zeng Q."/>
            <person name="Koehrsen M."/>
            <person name="Alvarado L."/>
            <person name="Berlin A."/>
            <person name="Chapman S.B."/>
            <person name="Chen Z."/>
            <person name="Freedman E."/>
            <person name="Gellesch M."/>
            <person name="Goldberg J."/>
            <person name="Griggs A."/>
            <person name="Gujja S."/>
            <person name="Heilman E.R."/>
            <person name="Heiman D."/>
            <person name="Hepburn T."/>
            <person name="Howarth C."/>
            <person name="Jen D."/>
            <person name="Larson L."/>
            <person name="Mehta T."/>
            <person name="Neiman D."/>
            <person name="Pearson M."/>
            <person name="Roberts A."/>
            <person name="Saif S."/>
            <person name="Shea T."/>
            <person name="Shenoy N."/>
            <person name="Sisk P."/>
            <person name="Stolte C."/>
            <person name="Sykes S."/>
            <person name="Walk T."/>
            <person name="White J."/>
            <person name="Yandava C."/>
            <person name="Haas B."/>
            <person name="Nusbaum C."/>
            <person name="Birren B."/>
        </authorList>
    </citation>
    <scope>NUCLEOTIDE SEQUENCE [LARGE SCALE GENOMIC DNA]</scope>
    <source>
        <strain evidence="5">ATCC 64411 / 73-15</strain>
    </source>
</reference>
<organism evidence="4 5">
    <name type="scientific">Magnaporthiopsis poae (strain ATCC 64411 / 73-15)</name>
    <name type="common">Kentucky bluegrass fungus</name>
    <name type="synonym">Magnaporthe poae</name>
    <dbReference type="NCBI Taxonomy" id="644358"/>
    <lineage>
        <taxon>Eukaryota</taxon>
        <taxon>Fungi</taxon>
        <taxon>Dikarya</taxon>
        <taxon>Ascomycota</taxon>
        <taxon>Pezizomycotina</taxon>
        <taxon>Sordariomycetes</taxon>
        <taxon>Sordariomycetidae</taxon>
        <taxon>Magnaporthales</taxon>
        <taxon>Magnaporthaceae</taxon>
        <taxon>Magnaporthiopsis</taxon>
    </lineage>
</organism>
<reference evidence="4" key="4">
    <citation type="journal article" date="2015" name="G3 (Bethesda)">
        <title>Genome sequences of three phytopathogenic species of the Magnaporthaceae family of fungi.</title>
        <authorList>
            <person name="Okagaki L.H."/>
            <person name="Nunes C.C."/>
            <person name="Sailsbery J."/>
            <person name="Clay B."/>
            <person name="Brown D."/>
            <person name="John T."/>
            <person name="Oh Y."/>
            <person name="Young N."/>
            <person name="Fitzgerald M."/>
            <person name="Haas B.J."/>
            <person name="Zeng Q."/>
            <person name="Young S."/>
            <person name="Adiconis X."/>
            <person name="Fan L."/>
            <person name="Levin J.Z."/>
            <person name="Mitchell T.K."/>
            <person name="Okubara P.A."/>
            <person name="Farman M.L."/>
            <person name="Kohn L.M."/>
            <person name="Birren B."/>
            <person name="Ma L.-J."/>
            <person name="Dean R.A."/>
        </authorList>
    </citation>
    <scope>NUCLEOTIDE SEQUENCE</scope>
    <source>
        <strain evidence="4">ATCC 64411 / 73-15</strain>
    </source>
</reference>
<dbReference type="AlphaFoldDB" id="A0A0C4E6U9"/>
<dbReference type="PANTHER" id="PTHR30383:SF19">
    <property type="entry name" value="FIBRONECTIN TYPE-III DOMAIN-CONTAINING PROTEIN"/>
    <property type="match status" value="1"/>
</dbReference>
<dbReference type="EMBL" id="GL876972">
    <property type="protein sequence ID" value="KLU89272.1"/>
    <property type="molecule type" value="Genomic_DNA"/>
</dbReference>
<dbReference type="CDD" id="cd00229">
    <property type="entry name" value="SGNH_hydrolase"/>
    <property type="match status" value="1"/>
</dbReference>
<feature type="domain" description="SGNH hydrolase-type esterase" evidence="2">
    <location>
        <begin position="10"/>
        <end position="189"/>
    </location>
</feature>